<comment type="caution">
    <text evidence="2">The sequence shown here is derived from an EMBL/GenBank/DDBJ whole genome shotgun (WGS) entry which is preliminary data.</text>
</comment>
<feature type="domain" description="DSBA-like thioredoxin" evidence="1">
    <location>
        <begin position="10"/>
        <end position="187"/>
    </location>
</feature>
<evidence type="ECO:0000259" key="1">
    <source>
        <dbReference type="Pfam" id="PF01323"/>
    </source>
</evidence>
<dbReference type="Proteomes" id="UP000484875">
    <property type="component" value="Unassembled WGS sequence"/>
</dbReference>
<dbReference type="Gene3D" id="3.40.30.10">
    <property type="entry name" value="Glutaredoxin"/>
    <property type="match status" value="1"/>
</dbReference>
<accession>A0A845HQJ8</accession>
<evidence type="ECO:0000313" key="3">
    <source>
        <dbReference type="Proteomes" id="UP000484875"/>
    </source>
</evidence>
<sequence>MSLSTLHYIYDPMCGWCYGAAPLVEAARGMLGEGLIQAHAGGMMMGAQRRPITPELRRYVNEADQRIADLSGQPFGAAYKSGLLNDTGAVLDSEPPITAILAANQVASQGLALLARVQKAHYVEGRRVAERQVLSDLAADIGIDRAGFESAYDGLAGQATRDHVIATRALMDRLGATGFPSLAIERDGAFTRVELAPYLGRPDAWLAFLGLHFPAKQEVQA</sequence>
<keyword evidence="3" id="KW-1185">Reference proteome</keyword>
<gene>
    <name evidence="2" type="ORF">GTP81_20490</name>
</gene>
<dbReference type="PANTHER" id="PTHR13887:SF51">
    <property type="entry name" value="DSBA FAMILY PROTEIN"/>
    <property type="match status" value="1"/>
</dbReference>
<protein>
    <submittedName>
        <fullName evidence="2">DsbA family protein</fullName>
    </submittedName>
</protein>
<evidence type="ECO:0000313" key="2">
    <source>
        <dbReference type="EMBL" id="MYN19134.1"/>
    </source>
</evidence>
<proteinExistence type="predicted"/>
<dbReference type="EMBL" id="WWCV01000041">
    <property type="protein sequence ID" value="MYN19134.1"/>
    <property type="molecule type" value="Genomic_DNA"/>
</dbReference>
<dbReference type="Pfam" id="PF01323">
    <property type="entry name" value="DSBA"/>
    <property type="match status" value="1"/>
</dbReference>
<dbReference type="InterPro" id="IPR001853">
    <property type="entry name" value="DSBA-like_thioredoxin_dom"/>
</dbReference>
<reference evidence="2 3" key="1">
    <citation type="submission" date="2019-12" db="EMBL/GenBank/DDBJ databases">
        <title>Novel species isolated from a subtropical stream in China.</title>
        <authorList>
            <person name="Lu H."/>
        </authorList>
    </citation>
    <scope>NUCLEOTIDE SEQUENCE [LARGE SCALE GENOMIC DNA]</scope>
    <source>
        <strain evidence="2 3">FT107W</strain>
    </source>
</reference>
<organism evidence="2 3">
    <name type="scientific">Duganella vulcania</name>
    <dbReference type="NCBI Taxonomy" id="2692166"/>
    <lineage>
        <taxon>Bacteria</taxon>
        <taxon>Pseudomonadati</taxon>
        <taxon>Pseudomonadota</taxon>
        <taxon>Betaproteobacteria</taxon>
        <taxon>Burkholderiales</taxon>
        <taxon>Oxalobacteraceae</taxon>
        <taxon>Telluria group</taxon>
        <taxon>Duganella</taxon>
    </lineage>
</organism>
<dbReference type="AlphaFoldDB" id="A0A845HQJ8"/>
<dbReference type="PANTHER" id="PTHR13887">
    <property type="entry name" value="GLUTATHIONE S-TRANSFERASE KAPPA"/>
    <property type="match status" value="1"/>
</dbReference>
<dbReference type="SUPFAM" id="SSF52833">
    <property type="entry name" value="Thioredoxin-like"/>
    <property type="match status" value="1"/>
</dbReference>
<dbReference type="InterPro" id="IPR036249">
    <property type="entry name" value="Thioredoxin-like_sf"/>
</dbReference>
<name>A0A845HQJ8_9BURK</name>
<dbReference type="RefSeq" id="WP_161091609.1">
    <property type="nucleotide sequence ID" value="NZ_WWCV01000041.1"/>
</dbReference>
<dbReference type="GO" id="GO:0016491">
    <property type="term" value="F:oxidoreductase activity"/>
    <property type="evidence" value="ECO:0007669"/>
    <property type="project" value="InterPro"/>
</dbReference>
<dbReference type="CDD" id="cd03025">
    <property type="entry name" value="DsbA_FrnE_like"/>
    <property type="match status" value="1"/>
</dbReference>